<feature type="compositionally biased region" description="Low complexity" evidence="1">
    <location>
        <begin position="27"/>
        <end position="44"/>
    </location>
</feature>
<proteinExistence type="predicted"/>
<feature type="compositionally biased region" description="Pro residues" evidence="1">
    <location>
        <begin position="79"/>
        <end position="90"/>
    </location>
</feature>
<name>A0AAE1QME9_9EUCA</name>
<evidence type="ECO:0000313" key="2">
    <source>
        <dbReference type="EMBL" id="KAK4317632.1"/>
    </source>
</evidence>
<sequence length="249" mass="27914">MAADSFMDEHMGQEGRCPVNNIPPVNTTSITPQQSPIQPQATQPDNSMAEILQALKENTQEIRGIIQQCVTQPQGQSLPLPPPPQYQPPPQDRRPRRQHQLQICSYHQYYGRNARNCRAPCQWASDMSNPDLAYNQGKYLGGGVRINTPPPPTPTLRRTTQTFPHLPLHHHASLPPPPKFHHIYRMTPPHHRAHLSTDTPLLRRPHPKATHIWYITHRHTPSGRTLMNPPVGGGPCHDGAISGGFRIGS</sequence>
<reference evidence="3" key="1">
    <citation type="submission" date="2023-11" db="EMBL/GenBank/DDBJ databases">
        <title>Genome assemblies of two species of porcelain crab, Petrolisthes cinctipes and Petrolisthes manimaculis (Anomura: Porcellanidae).</title>
        <authorList>
            <person name="Angst P."/>
        </authorList>
    </citation>
    <scope>NUCLEOTIDE SEQUENCE</scope>
    <source>
        <strain evidence="3">PB745_02</strain>
        <tissue evidence="3">Gill</tissue>
    </source>
</reference>
<comment type="caution">
    <text evidence="3">The sequence shown here is derived from an EMBL/GenBank/DDBJ whole genome shotgun (WGS) entry which is preliminary data.</text>
</comment>
<protein>
    <submittedName>
        <fullName evidence="3">Uncharacterized protein</fullName>
    </submittedName>
</protein>
<evidence type="ECO:0000313" key="4">
    <source>
        <dbReference type="Proteomes" id="UP001292094"/>
    </source>
</evidence>
<evidence type="ECO:0000313" key="3">
    <source>
        <dbReference type="EMBL" id="KAK4329153.1"/>
    </source>
</evidence>
<accession>A0AAE1QME9</accession>
<dbReference type="AlphaFoldDB" id="A0AAE1QME9"/>
<dbReference type="Proteomes" id="UP001292094">
    <property type="component" value="Unassembled WGS sequence"/>
</dbReference>
<feature type="region of interest" description="Disordered" evidence="1">
    <location>
        <begin position="73"/>
        <end position="98"/>
    </location>
</feature>
<dbReference type="EMBL" id="JAWZYT010000031">
    <property type="protein sequence ID" value="KAK4329153.1"/>
    <property type="molecule type" value="Genomic_DNA"/>
</dbReference>
<organism evidence="3 4">
    <name type="scientific">Petrolisthes manimaculis</name>
    <dbReference type="NCBI Taxonomy" id="1843537"/>
    <lineage>
        <taxon>Eukaryota</taxon>
        <taxon>Metazoa</taxon>
        <taxon>Ecdysozoa</taxon>
        <taxon>Arthropoda</taxon>
        <taxon>Crustacea</taxon>
        <taxon>Multicrustacea</taxon>
        <taxon>Malacostraca</taxon>
        <taxon>Eumalacostraca</taxon>
        <taxon>Eucarida</taxon>
        <taxon>Decapoda</taxon>
        <taxon>Pleocyemata</taxon>
        <taxon>Anomura</taxon>
        <taxon>Galatheoidea</taxon>
        <taxon>Porcellanidae</taxon>
        <taxon>Petrolisthes</taxon>
    </lineage>
</organism>
<dbReference type="EMBL" id="JAWZYT010000908">
    <property type="protein sequence ID" value="KAK4317632.1"/>
    <property type="molecule type" value="Genomic_DNA"/>
</dbReference>
<keyword evidence="4" id="KW-1185">Reference proteome</keyword>
<evidence type="ECO:0000256" key="1">
    <source>
        <dbReference type="SAM" id="MobiDB-lite"/>
    </source>
</evidence>
<feature type="region of interest" description="Disordered" evidence="1">
    <location>
        <begin position="1"/>
        <end position="44"/>
    </location>
</feature>
<gene>
    <name evidence="3" type="ORF">Pmani_000495</name>
    <name evidence="2" type="ORF">Pmani_011287</name>
</gene>